<organism evidence="2 3">
    <name type="scientific">Candidatus Nitrospira nitrosa</name>
    <dbReference type="NCBI Taxonomy" id="1742972"/>
    <lineage>
        <taxon>Bacteria</taxon>
        <taxon>Pseudomonadati</taxon>
        <taxon>Nitrospirota</taxon>
        <taxon>Nitrospiria</taxon>
        <taxon>Nitrospirales</taxon>
        <taxon>Nitrospiraceae</taxon>
        <taxon>Nitrospira</taxon>
    </lineage>
</organism>
<reference evidence="2 3" key="1">
    <citation type="submission" date="2015-10" db="EMBL/GenBank/DDBJ databases">
        <authorList>
            <person name="Gilbert D.G."/>
        </authorList>
    </citation>
    <scope>NUCLEOTIDE SEQUENCE [LARGE SCALE GENOMIC DNA]</scope>
    <source>
        <strain evidence="2">COMA1</strain>
    </source>
</reference>
<dbReference type="InterPro" id="IPR011322">
    <property type="entry name" value="N-reg_PII-like_a/b"/>
</dbReference>
<dbReference type="Gene3D" id="3.30.70.120">
    <property type="match status" value="1"/>
</dbReference>
<dbReference type="Proteomes" id="UP000199032">
    <property type="component" value="Unassembled WGS sequence"/>
</dbReference>
<dbReference type="SUPFAM" id="SSF54913">
    <property type="entry name" value="GlnB-like"/>
    <property type="match status" value="1"/>
</dbReference>
<dbReference type="OrthoDB" id="37622at2"/>
<dbReference type="PANTHER" id="PTHR23419:SF8">
    <property type="entry name" value="FI09726P"/>
    <property type="match status" value="1"/>
</dbReference>
<protein>
    <submittedName>
        <fullName evidence="2">Divalent-cation tolerance protein CutA</fullName>
    </submittedName>
</protein>
<gene>
    <name evidence="2" type="primary">cutA</name>
    <name evidence="2" type="ORF">COMA1_10394</name>
</gene>
<dbReference type="InterPro" id="IPR004323">
    <property type="entry name" value="Ion_tolerance_CutA"/>
</dbReference>
<sequence>MVSTANQEEAAKIADLVVQSRLAACASTIPAVRSTYWWEGKIVNDQEVLILMKTTSDKVLSLQEMILKAHSYKVPEIIAISVAHGFQPYLDWVRSEVS</sequence>
<comment type="similarity">
    <text evidence="1">Belongs to the CutA family.</text>
</comment>
<dbReference type="EMBL" id="CZQA01000001">
    <property type="protein sequence ID" value="CUS32051.1"/>
    <property type="molecule type" value="Genomic_DNA"/>
</dbReference>
<proteinExistence type="inferred from homology"/>
<dbReference type="STRING" id="1742972.COMA1_10394"/>
<dbReference type="AlphaFoldDB" id="A0A0S4L304"/>
<evidence type="ECO:0000313" key="3">
    <source>
        <dbReference type="Proteomes" id="UP000199032"/>
    </source>
</evidence>
<dbReference type="PANTHER" id="PTHR23419">
    <property type="entry name" value="DIVALENT CATION TOLERANCE CUTA-RELATED"/>
    <property type="match status" value="1"/>
</dbReference>
<keyword evidence="3" id="KW-1185">Reference proteome</keyword>
<evidence type="ECO:0000313" key="2">
    <source>
        <dbReference type="EMBL" id="CUS32051.1"/>
    </source>
</evidence>
<dbReference type="GO" id="GO:0010038">
    <property type="term" value="P:response to metal ion"/>
    <property type="evidence" value="ECO:0007669"/>
    <property type="project" value="InterPro"/>
</dbReference>
<accession>A0A0S4L304</accession>
<dbReference type="GO" id="GO:0005507">
    <property type="term" value="F:copper ion binding"/>
    <property type="evidence" value="ECO:0007669"/>
    <property type="project" value="TreeGrafter"/>
</dbReference>
<dbReference type="Pfam" id="PF03091">
    <property type="entry name" value="CutA1"/>
    <property type="match status" value="1"/>
</dbReference>
<name>A0A0S4L304_9BACT</name>
<dbReference type="InterPro" id="IPR015867">
    <property type="entry name" value="N-reg_PII/ATP_PRibTrfase_C"/>
</dbReference>
<evidence type="ECO:0000256" key="1">
    <source>
        <dbReference type="ARBA" id="ARBA00010169"/>
    </source>
</evidence>